<evidence type="ECO:0008006" key="5">
    <source>
        <dbReference type="Google" id="ProtNLM"/>
    </source>
</evidence>
<evidence type="ECO:0000313" key="3">
    <source>
        <dbReference type="EMBL" id="EKT85633.1"/>
    </source>
</evidence>
<dbReference type="Pfam" id="PF00106">
    <property type="entry name" value="adh_short"/>
    <property type="match status" value="1"/>
</dbReference>
<reference evidence="3 4" key="2">
    <citation type="journal article" date="2014" name="Emerg. Microbes Infect.">
        <title>Potential impact on kidney infection: a whole-genome analysis of Leptospira santarosai serovar Shermani.</title>
        <authorList>
            <person name="Chou L.F."/>
            <person name="Chen T.W."/>
            <person name="Ko Y.C."/>
            <person name="Pan M.J."/>
            <person name="Tian Y.C."/>
            <person name="Chiu C.H."/>
            <person name="Tang P."/>
            <person name="Hung C.C."/>
            <person name="Yang C.W."/>
        </authorList>
    </citation>
    <scope>NUCLEOTIDE SEQUENCE</scope>
    <source>
        <strain evidence="3 4">LT 821</strain>
    </source>
</reference>
<name>K8XVR8_9LEPT</name>
<dbReference type="InterPro" id="IPR020904">
    <property type="entry name" value="Sc_DH/Rdtase_CS"/>
</dbReference>
<dbReference type="Gene3D" id="1.10.1200.10">
    <property type="entry name" value="ACP-like"/>
    <property type="match status" value="1"/>
</dbReference>
<dbReference type="GO" id="GO:0016491">
    <property type="term" value="F:oxidoreductase activity"/>
    <property type="evidence" value="ECO:0007669"/>
    <property type="project" value="UniProtKB-KW"/>
</dbReference>
<evidence type="ECO:0000256" key="1">
    <source>
        <dbReference type="ARBA" id="ARBA00006484"/>
    </source>
</evidence>
<sequence>MNVQVRDDLRKDKWKENQFFEVKKESDILTVLITGAAGEIAREVAKKLAIKGYQLILQCRTMSQSILKVKEECERLGVSAKIVVADLANPLERFQLLEQLKQVSNVTAFVHAASPRLDSSFLDLVEVNFLSLKDISNCIIPSMLNVQKGKIIFIGSSSLQYLPDNWEYYTAAKAAGQTWINSIHKKYSKYGIDAFTLAPGFVQTSFSTAYRDSNTVDLIPEEVAESVVNLISDQIDVQGNYLWLETGFLKTGTYGFYENVSSAQKSNVDYSQKDLKFSSSIDDSSINVLLSEFFKTPAGYDIEQGGLNITPGWDSLKHIELLLFLESRLGIKFTSGEVDKTTRTFALKELVNAKRK</sequence>
<protein>
    <recommendedName>
        <fullName evidence="5">Short-chain dehydrogenase</fullName>
    </recommendedName>
</protein>
<evidence type="ECO:0000313" key="4">
    <source>
        <dbReference type="Proteomes" id="UP000035800"/>
    </source>
</evidence>
<gene>
    <name evidence="3" type="ORF">LSS_16431</name>
</gene>
<evidence type="ECO:0000256" key="2">
    <source>
        <dbReference type="ARBA" id="ARBA00023002"/>
    </source>
</evidence>
<reference evidence="3 4" key="1">
    <citation type="journal article" date="2012" name="Gene">
        <title>Sequence of Leptospira santarosai serovar Shermani genome and prediction of virulence-associated genes.</title>
        <authorList>
            <person name="Chou L.F."/>
            <person name="Chen Y.T."/>
            <person name="Lu C.W."/>
            <person name="Ko Y.C."/>
            <person name="Tang C.Y."/>
            <person name="Pan M.J."/>
            <person name="Tian Y.C."/>
            <person name="Chiu C.H."/>
            <person name="Hung C.C."/>
            <person name="Yang C.W."/>
        </authorList>
    </citation>
    <scope>NUCLEOTIDE SEQUENCE [LARGE SCALE GENOMIC DNA]</scope>
    <source>
        <strain evidence="3">LT 821</strain>
    </source>
</reference>
<accession>K8XVR8</accession>
<dbReference type="GO" id="GO:0016020">
    <property type="term" value="C:membrane"/>
    <property type="evidence" value="ECO:0007669"/>
    <property type="project" value="TreeGrafter"/>
</dbReference>
<dbReference type="InterPro" id="IPR002347">
    <property type="entry name" value="SDR_fam"/>
</dbReference>
<dbReference type="SUPFAM" id="SSF51735">
    <property type="entry name" value="NAD(P)-binding Rossmann-fold domains"/>
    <property type="match status" value="1"/>
</dbReference>
<keyword evidence="2" id="KW-0560">Oxidoreductase</keyword>
<dbReference type="PANTHER" id="PTHR44196">
    <property type="entry name" value="DEHYDROGENASE/REDUCTASE SDR FAMILY MEMBER 7B"/>
    <property type="match status" value="1"/>
</dbReference>
<dbReference type="CDD" id="cd05233">
    <property type="entry name" value="SDR_c"/>
    <property type="match status" value="1"/>
</dbReference>
<dbReference type="Gene3D" id="3.40.50.720">
    <property type="entry name" value="NAD(P)-binding Rossmann-like Domain"/>
    <property type="match status" value="1"/>
</dbReference>
<dbReference type="RefSeq" id="WP_004462124.1">
    <property type="nucleotide sequence ID" value="NZ_CP006694.1"/>
</dbReference>
<dbReference type="PRINTS" id="PR00081">
    <property type="entry name" value="GDHRDH"/>
</dbReference>
<dbReference type="PATRIC" id="fig|758847.3.peg.3423"/>
<dbReference type="AlphaFoldDB" id="K8XVR8"/>
<proteinExistence type="inferred from homology"/>
<dbReference type="PROSITE" id="PS00061">
    <property type="entry name" value="ADH_SHORT"/>
    <property type="match status" value="1"/>
</dbReference>
<comment type="similarity">
    <text evidence="1">Belongs to the short-chain dehydrogenases/reductases (SDR) family.</text>
</comment>
<dbReference type="PANTHER" id="PTHR44196:SF1">
    <property type="entry name" value="DEHYDROGENASE_REDUCTASE SDR FAMILY MEMBER 7B"/>
    <property type="match status" value="1"/>
</dbReference>
<dbReference type="Proteomes" id="UP000035800">
    <property type="component" value="Chromosome I"/>
</dbReference>
<organism evidence="3 4">
    <name type="scientific">Leptospira santarosai serovar Shermani str. LT 821</name>
    <dbReference type="NCBI Taxonomy" id="758847"/>
    <lineage>
        <taxon>Bacteria</taxon>
        <taxon>Pseudomonadati</taxon>
        <taxon>Spirochaetota</taxon>
        <taxon>Spirochaetia</taxon>
        <taxon>Leptospirales</taxon>
        <taxon>Leptospiraceae</taxon>
        <taxon>Leptospira</taxon>
    </lineage>
</organism>
<dbReference type="STRING" id="758847.LSS_16431"/>
<dbReference type="GeneID" id="29738868"/>
<dbReference type="InterPro" id="IPR036291">
    <property type="entry name" value="NAD(P)-bd_dom_sf"/>
</dbReference>
<dbReference type="KEGG" id="lst:LSS_16431"/>
<dbReference type="InterPro" id="IPR036736">
    <property type="entry name" value="ACP-like_sf"/>
</dbReference>
<dbReference type="EMBL" id="CP006694">
    <property type="protein sequence ID" value="EKT85633.1"/>
    <property type="molecule type" value="Genomic_DNA"/>
</dbReference>